<keyword evidence="11" id="KW-1185">Reference proteome</keyword>
<dbReference type="InterPro" id="IPR018510">
    <property type="entry name" value="DAP_epimerase_AS"/>
</dbReference>
<dbReference type="InterPro" id="IPR001653">
    <property type="entry name" value="DAP_epimerase_DapF"/>
</dbReference>
<comment type="subunit">
    <text evidence="8">Homodimer.</text>
</comment>
<feature type="binding site" evidence="8">
    <location>
        <begin position="209"/>
        <end position="210"/>
    </location>
    <ligand>
        <name>substrate</name>
    </ligand>
</feature>
<sequence length="267" mass="28576">MHFWKYCGAGNDFVILENFDGSIAPERYAALAATLCREHFSVGADGLMVLEPPAQGGDCRMRFYNRDGSTAEMCGNGARCLCRHCHDRGLASGPVQRIETPAGLVTGRRIAADRYRIRLNRPSVVRLHVEAEGVRCAYLELGEPGIPHAVVLTELDRPRAELRELAARLRSSPAFPRGANVNLCAVTGENRVRLLTFERGVEDFTLACGTGTGATVAALARLGLVSGGGTQVQTDGGLLSVDLDGEDIDLTGPAELTFTGDLPELPA</sequence>
<keyword evidence="5 8" id="KW-0457">Lysine biosynthesis</keyword>
<feature type="site" description="Could be important to modulate the pK values of the two catalytic cysteine residues" evidence="8">
    <location>
        <position position="198"/>
    </location>
</feature>
<dbReference type="HAMAP" id="MF_00197">
    <property type="entry name" value="DAP_epimerase"/>
    <property type="match status" value="1"/>
</dbReference>
<evidence type="ECO:0000256" key="8">
    <source>
        <dbReference type="HAMAP-Rule" id="MF_00197"/>
    </source>
</evidence>
<comment type="subcellular location">
    <subcellularLocation>
        <location evidence="8">Cytoplasm</location>
    </subcellularLocation>
</comment>
<dbReference type="Proteomes" id="UP001491552">
    <property type="component" value="Unassembled WGS sequence"/>
</dbReference>
<feature type="active site" evidence="9">
    <location>
        <position position="74"/>
    </location>
</feature>
<keyword evidence="8" id="KW-0963">Cytoplasm</keyword>
<dbReference type="PANTHER" id="PTHR31689">
    <property type="entry name" value="DIAMINOPIMELATE EPIMERASE, CHLOROPLASTIC"/>
    <property type="match status" value="1"/>
</dbReference>
<dbReference type="Gene3D" id="3.10.310.10">
    <property type="entry name" value="Diaminopimelate Epimerase, Chain A, domain 1"/>
    <property type="match status" value="2"/>
</dbReference>
<feature type="binding site" evidence="8">
    <location>
        <position position="65"/>
    </location>
    <ligand>
        <name>substrate</name>
    </ligand>
</feature>
<evidence type="ECO:0000256" key="5">
    <source>
        <dbReference type="ARBA" id="ARBA00023154"/>
    </source>
</evidence>
<gene>
    <name evidence="8 10" type="primary">dapF</name>
    <name evidence="10" type="ORF">WMO66_12230</name>
</gene>
<feature type="binding site" evidence="8">
    <location>
        <position position="180"/>
    </location>
    <ligand>
        <name>substrate</name>
    </ligand>
</feature>
<dbReference type="SUPFAM" id="SSF54506">
    <property type="entry name" value="Diaminopimelate epimerase-like"/>
    <property type="match status" value="2"/>
</dbReference>
<feature type="binding site" evidence="8">
    <location>
        <begin position="198"/>
        <end position="199"/>
    </location>
    <ligand>
        <name>substrate</name>
    </ligand>
</feature>
<evidence type="ECO:0000256" key="4">
    <source>
        <dbReference type="ARBA" id="ARBA00022605"/>
    </source>
</evidence>
<dbReference type="PROSITE" id="PS01326">
    <property type="entry name" value="DAP_EPIMERASE"/>
    <property type="match status" value="1"/>
</dbReference>
<dbReference type="RefSeq" id="WP_349136702.1">
    <property type="nucleotide sequence ID" value="NZ_JBBMFF010000254.1"/>
</dbReference>
<comment type="caution">
    <text evidence="8">Lacks conserved residue(s) required for the propagation of feature annotation.</text>
</comment>
<comment type="similarity">
    <text evidence="2 8">Belongs to the diaminopimelate epimerase family.</text>
</comment>
<feature type="binding site" evidence="8">
    <location>
        <position position="11"/>
    </location>
    <ligand>
        <name>substrate</name>
    </ligand>
</feature>
<evidence type="ECO:0000256" key="1">
    <source>
        <dbReference type="ARBA" id="ARBA00005196"/>
    </source>
</evidence>
<comment type="catalytic activity">
    <reaction evidence="7 8">
        <text>(2S,6S)-2,6-diaminopimelate = meso-2,6-diaminopimelate</text>
        <dbReference type="Rhea" id="RHEA:15393"/>
        <dbReference type="ChEBI" id="CHEBI:57609"/>
        <dbReference type="ChEBI" id="CHEBI:57791"/>
        <dbReference type="EC" id="5.1.1.7"/>
    </reaction>
</comment>
<feature type="active site" description="Proton acceptor" evidence="8">
    <location>
        <position position="208"/>
    </location>
</feature>
<name>A0ABV1G9B4_9FIRM</name>
<dbReference type="NCBIfam" id="TIGR00652">
    <property type="entry name" value="DapF"/>
    <property type="match status" value="1"/>
</dbReference>
<organism evidence="10 11">
    <name type="scientific">Faecousia intestinalis</name>
    <dbReference type="NCBI Taxonomy" id="3133167"/>
    <lineage>
        <taxon>Bacteria</taxon>
        <taxon>Bacillati</taxon>
        <taxon>Bacillota</taxon>
        <taxon>Clostridia</taxon>
        <taxon>Eubacteriales</taxon>
        <taxon>Oscillospiraceae</taxon>
        <taxon>Faecousia</taxon>
    </lineage>
</organism>
<dbReference type="PANTHER" id="PTHR31689:SF0">
    <property type="entry name" value="DIAMINOPIMELATE EPIMERASE"/>
    <property type="match status" value="1"/>
</dbReference>
<evidence type="ECO:0000256" key="7">
    <source>
        <dbReference type="ARBA" id="ARBA00051712"/>
    </source>
</evidence>
<keyword evidence="4 8" id="KW-0028">Amino-acid biosynthesis</keyword>
<evidence type="ECO:0000256" key="2">
    <source>
        <dbReference type="ARBA" id="ARBA00010219"/>
    </source>
</evidence>
<dbReference type="EMBL" id="JBBMFF010000254">
    <property type="protein sequence ID" value="MEQ2511999.1"/>
    <property type="molecule type" value="Genomic_DNA"/>
</dbReference>
<evidence type="ECO:0000313" key="11">
    <source>
        <dbReference type="Proteomes" id="UP001491552"/>
    </source>
</evidence>
<protein>
    <recommendedName>
        <fullName evidence="3 8">Diaminopimelate epimerase</fullName>
        <shortName evidence="8">DAP epimerase</shortName>
        <ecNumber evidence="3 8">5.1.1.7</ecNumber>
    </recommendedName>
    <alternativeName>
        <fullName evidence="8">PLP-independent amino acid racemase</fullName>
    </alternativeName>
</protein>
<feature type="site" description="Could be important to modulate the pK values of the two catalytic cysteine residues" evidence="8">
    <location>
        <position position="148"/>
    </location>
</feature>
<proteinExistence type="inferred from homology"/>
<evidence type="ECO:0000256" key="9">
    <source>
        <dbReference type="PROSITE-ProRule" id="PRU10125"/>
    </source>
</evidence>
<evidence type="ECO:0000256" key="3">
    <source>
        <dbReference type="ARBA" id="ARBA00013080"/>
    </source>
</evidence>
<comment type="pathway">
    <text evidence="1 8">Amino-acid biosynthesis; L-lysine biosynthesis via DAP pathway; DL-2,6-diaminopimelate from LL-2,6-diaminopimelate: step 1/1.</text>
</comment>
<evidence type="ECO:0000256" key="6">
    <source>
        <dbReference type="ARBA" id="ARBA00023235"/>
    </source>
</evidence>
<keyword evidence="6 8" id="KW-0413">Isomerase</keyword>
<comment type="caution">
    <text evidence="10">The sequence shown here is derived from an EMBL/GenBank/DDBJ whole genome shotgun (WGS) entry which is preliminary data.</text>
</comment>
<feature type="binding site" evidence="8">
    <location>
        <begin position="75"/>
        <end position="76"/>
    </location>
    <ligand>
        <name>substrate</name>
    </ligand>
</feature>
<dbReference type="Pfam" id="PF01678">
    <property type="entry name" value="DAP_epimerase"/>
    <property type="match status" value="2"/>
</dbReference>
<comment type="function">
    <text evidence="8">Catalyzes the stereoinversion of LL-2,6-diaminopimelate (L,L-DAP) to meso-diaminopimelate (meso-DAP), a precursor of L-lysine and an essential component of the bacterial peptidoglycan.</text>
</comment>
<dbReference type="GO" id="GO:0008837">
    <property type="term" value="F:diaminopimelate epimerase activity"/>
    <property type="evidence" value="ECO:0007669"/>
    <property type="project" value="UniProtKB-EC"/>
</dbReference>
<dbReference type="EC" id="5.1.1.7" evidence="3 8"/>
<reference evidence="10 11" key="1">
    <citation type="submission" date="2024-03" db="EMBL/GenBank/DDBJ databases">
        <title>Human intestinal bacterial collection.</title>
        <authorList>
            <person name="Pauvert C."/>
            <person name="Hitch T.C.A."/>
            <person name="Clavel T."/>
        </authorList>
    </citation>
    <scope>NUCLEOTIDE SEQUENCE [LARGE SCALE GENOMIC DNA]</scope>
    <source>
        <strain evidence="10 11">CLA-AA-H192</strain>
    </source>
</reference>
<accession>A0ABV1G9B4</accession>
<feature type="active site" description="Proton donor" evidence="8">
    <location>
        <position position="74"/>
    </location>
</feature>
<evidence type="ECO:0000313" key="10">
    <source>
        <dbReference type="EMBL" id="MEQ2511999.1"/>
    </source>
</evidence>